<evidence type="ECO:0000313" key="1">
    <source>
        <dbReference type="EMBL" id="KAH1072768.1"/>
    </source>
</evidence>
<dbReference type="AlphaFoldDB" id="A0A9D3ZXZ0"/>
<comment type="caution">
    <text evidence="1">The sequence shown here is derived from an EMBL/GenBank/DDBJ whole genome shotgun (WGS) entry which is preliminary data.</text>
</comment>
<proteinExistence type="predicted"/>
<name>A0A9D3ZXZ0_9ROSI</name>
<dbReference type="Proteomes" id="UP000828251">
    <property type="component" value="Unassembled WGS sequence"/>
</dbReference>
<sequence>MGASESSLAASSLVNFRSADQISTISQRSETVDPVLEKLKSLRITSPILTTPPTDGSLTDILVRRPSSSSSQAALNPKVFLELLSVYRDWQEEKAQTICKKQEDIEYKIEVADALAVKLLQSLNYSVSTMKTASQHLAEVHTLQVELGDLKERLTEVLSNYEALCNRIAAEGPEPLRSSIKPFAVSTSNSTGLSSGKVNLGVELQCPHSPN</sequence>
<dbReference type="PANTHER" id="PTHR36409:SF1">
    <property type="entry name" value="BLOC-1-RELATED COMPLEX SUBUNIT 5"/>
    <property type="match status" value="1"/>
</dbReference>
<evidence type="ECO:0000313" key="2">
    <source>
        <dbReference type="Proteomes" id="UP000828251"/>
    </source>
</evidence>
<reference evidence="1 2" key="1">
    <citation type="journal article" date="2021" name="Plant Biotechnol. J.">
        <title>Multi-omics assisted identification of the key and species-specific regulatory components of drought-tolerant mechanisms in Gossypium stocksii.</title>
        <authorList>
            <person name="Yu D."/>
            <person name="Ke L."/>
            <person name="Zhang D."/>
            <person name="Wu Y."/>
            <person name="Sun Y."/>
            <person name="Mei J."/>
            <person name="Sun J."/>
            <person name="Sun Y."/>
        </authorList>
    </citation>
    <scope>NUCLEOTIDE SEQUENCE [LARGE SCALE GENOMIC DNA]</scope>
    <source>
        <strain evidence="2">cv. E1</strain>
        <tissue evidence="1">Leaf</tissue>
    </source>
</reference>
<keyword evidence="2" id="KW-1185">Reference proteome</keyword>
<organism evidence="1 2">
    <name type="scientific">Gossypium stocksii</name>
    <dbReference type="NCBI Taxonomy" id="47602"/>
    <lineage>
        <taxon>Eukaryota</taxon>
        <taxon>Viridiplantae</taxon>
        <taxon>Streptophyta</taxon>
        <taxon>Embryophyta</taxon>
        <taxon>Tracheophyta</taxon>
        <taxon>Spermatophyta</taxon>
        <taxon>Magnoliopsida</taxon>
        <taxon>eudicotyledons</taxon>
        <taxon>Gunneridae</taxon>
        <taxon>Pentapetalae</taxon>
        <taxon>rosids</taxon>
        <taxon>malvids</taxon>
        <taxon>Malvales</taxon>
        <taxon>Malvaceae</taxon>
        <taxon>Malvoideae</taxon>
        <taxon>Gossypium</taxon>
    </lineage>
</organism>
<accession>A0A9D3ZXZ0</accession>
<gene>
    <name evidence="1" type="ORF">J1N35_025096</name>
</gene>
<dbReference type="PANTHER" id="PTHR36409">
    <property type="entry name" value="EXPRESSED PROTEIN"/>
    <property type="match status" value="1"/>
</dbReference>
<dbReference type="EMBL" id="JAIQCV010000008">
    <property type="protein sequence ID" value="KAH1072768.1"/>
    <property type="molecule type" value="Genomic_DNA"/>
</dbReference>
<dbReference type="OrthoDB" id="1060596at2759"/>
<protein>
    <recommendedName>
        <fullName evidence="3">BLOC-1-related complex subunit 5</fullName>
    </recommendedName>
</protein>
<evidence type="ECO:0008006" key="3">
    <source>
        <dbReference type="Google" id="ProtNLM"/>
    </source>
</evidence>